<dbReference type="OMA" id="EACTICK"/>
<dbReference type="GO" id="GO:0008270">
    <property type="term" value="F:zinc ion binding"/>
    <property type="evidence" value="ECO:0007669"/>
    <property type="project" value="UniProtKB-KW"/>
</dbReference>
<keyword evidence="6 10" id="KW-0863">Zinc-finger</keyword>
<dbReference type="PANTHER" id="PTHR11210">
    <property type="entry name" value="RING BOX"/>
    <property type="match status" value="1"/>
</dbReference>
<accession>A0A0N0DTS5</accession>
<gene>
    <name evidence="13" type="ORF">ABB37_06663</name>
</gene>
<comment type="caution">
    <text evidence="13">The sequence shown here is derived from an EMBL/GenBank/DDBJ whole genome shotgun (WGS) entry which is preliminary data.</text>
</comment>
<feature type="compositionally biased region" description="Low complexity" evidence="11">
    <location>
        <begin position="1"/>
        <end position="27"/>
    </location>
</feature>
<evidence type="ECO:0000256" key="1">
    <source>
        <dbReference type="ARBA" id="ARBA00004123"/>
    </source>
</evidence>
<keyword evidence="7" id="KW-0833">Ubl conjugation pathway</keyword>
<dbReference type="Gene3D" id="3.30.40.10">
    <property type="entry name" value="Zinc/RING finger domain, C3HC4 (zinc finger)"/>
    <property type="match status" value="2"/>
</dbReference>
<dbReference type="RefSeq" id="XP_015656300.1">
    <property type="nucleotide sequence ID" value="XM_015805007.1"/>
</dbReference>
<feature type="compositionally biased region" description="Low complexity" evidence="11">
    <location>
        <begin position="129"/>
        <end position="146"/>
    </location>
</feature>
<evidence type="ECO:0000256" key="5">
    <source>
        <dbReference type="ARBA" id="ARBA00022723"/>
    </source>
</evidence>
<dbReference type="GO" id="GO:0005737">
    <property type="term" value="C:cytoplasm"/>
    <property type="evidence" value="ECO:0007669"/>
    <property type="project" value="UniProtKB-SubCell"/>
</dbReference>
<keyword evidence="8" id="KW-0862">Zinc</keyword>
<dbReference type="VEuPathDB" id="TriTrypDB:LpyrH10_15_0730"/>
<keyword evidence="4" id="KW-0963">Cytoplasm</keyword>
<evidence type="ECO:0000256" key="8">
    <source>
        <dbReference type="ARBA" id="ARBA00022833"/>
    </source>
</evidence>
<evidence type="ECO:0000256" key="11">
    <source>
        <dbReference type="SAM" id="MobiDB-lite"/>
    </source>
</evidence>
<dbReference type="AlphaFoldDB" id="A0A0N0DTS5"/>
<evidence type="ECO:0000313" key="13">
    <source>
        <dbReference type="EMBL" id="KPA77861.1"/>
    </source>
</evidence>
<keyword evidence="14" id="KW-1185">Reference proteome</keyword>
<sequence length="226" mass="23056">MDYSTATSSSAPVTSPCTSTSSPNTRPSEMEDETPPAAAAAEQSSSTTQYVPCSITANQWDTVAVWSWDVQTKVCAICKGNLADQCISCQAQGPQVHATTSASASFAPASAGTGAAASLSTAARGPTAAAVVGGSGSSRSSSSSGALHIRPTMPATASTGHHAGSTASPAHSTPATLADLHDKCCVAWGTCGHVFHYHCVSRWLQMRSMCPVCGGPWQLHKITLNE</sequence>
<dbReference type="RefSeq" id="XP_015656302.1">
    <property type="nucleotide sequence ID" value="XM_015805009.1"/>
</dbReference>
<dbReference type="PROSITE" id="PS50089">
    <property type="entry name" value="ZF_RING_2"/>
    <property type="match status" value="1"/>
</dbReference>
<evidence type="ECO:0000256" key="10">
    <source>
        <dbReference type="PROSITE-ProRule" id="PRU00175"/>
    </source>
</evidence>
<evidence type="ECO:0000256" key="4">
    <source>
        <dbReference type="ARBA" id="ARBA00022490"/>
    </source>
</evidence>
<keyword evidence="9" id="KW-0539">Nucleus</keyword>
<dbReference type="InterPro" id="IPR013083">
    <property type="entry name" value="Znf_RING/FYVE/PHD"/>
</dbReference>
<comment type="pathway">
    <text evidence="3">Protein modification; protein ubiquitination.</text>
</comment>
<evidence type="ECO:0000256" key="2">
    <source>
        <dbReference type="ARBA" id="ARBA00004496"/>
    </source>
</evidence>
<comment type="subcellular location">
    <subcellularLocation>
        <location evidence="2">Cytoplasm</location>
    </subcellularLocation>
    <subcellularLocation>
        <location evidence="1">Nucleus</location>
    </subcellularLocation>
</comment>
<proteinExistence type="predicted"/>
<dbReference type="InterPro" id="IPR001841">
    <property type="entry name" value="Znf_RING"/>
</dbReference>
<evidence type="ECO:0000256" key="6">
    <source>
        <dbReference type="ARBA" id="ARBA00022771"/>
    </source>
</evidence>
<dbReference type="GO" id="GO:0005634">
    <property type="term" value="C:nucleus"/>
    <property type="evidence" value="ECO:0007669"/>
    <property type="project" value="UniProtKB-SubCell"/>
</dbReference>
<organism evidence="13 14">
    <name type="scientific">Leptomonas pyrrhocoris</name>
    <name type="common">Firebug parasite</name>
    <dbReference type="NCBI Taxonomy" id="157538"/>
    <lineage>
        <taxon>Eukaryota</taxon>
        <taxon>Discoba</taxon>
        <taxon>Euglenozoa</taxon>
        <taxon>Kinetoplastea</taxon>
        <taxon>Metakinetoplastina</taxon>
        <taxon>Trypanosomatida</taxon>
        <taxon>Trypanosomatidae</taxon>
        <taxon>Leishmaniinae</taxon>
        <taxon>Leptomonas</taxon>
    </lineage>
</organism>
<dbReference type="GeneID" id="26906949"/>
<reference evidence="13 14" key="1">
    <citation type="submission" date="2015-07" db="EMBL/GenBank/DDBJ databases">
        <title>High-quality genome of monoxenous trypanosomatid Leptomonas pyrrhocoris.</title>
        <authorList>
            <person name="Flegontov P."/>
            <person name="Butenko A."/>
            <person name="Firsov S."/>
            <person name="Vlcek C."/>
            <person name="Logacheva M.D."/>
            <person name="Field M."/>
            <person name="Filatov D."/>
            <person name="Flegontova O."/>
            <person name="Gerasimov E."/>
            <person name="Jackson A.P."/>
            <person name="Kelly S."/>
            <person name="Opperdoes F."/>
            <person name="O'Reilly A."/>
            <person name="Votypka J."/>
            <person name="Yurchenko V."/>
            <person name="Lukes J."/>
        </authorList>
    </citation>
    <scope>NUCLEOTIDE SEQUENCE [LARGE SCALE GENOMIC DNA]</scope>
    <source>
        <strain evidence="13">H10</strain>
    </source>
</reference>
<dbReference type="EMBL" id="LGTL01000015">
    <property type="protein sequence ID" value="KPA77861.1"/>
    <property type="molecule type" value="Genomic_DNA"/>
</dbReference>
<evidence type="ECO:0000313" key="14">
    <source>
        <dbReference type="Proteomes" id="UP000037923"/>
    </source>
</evidence>
<dbReference type="Pfam" id="PF12678">
    <property type="entry name" value="zf-rbx1"/>
    <property type="match status" value="1"/>
</dbReference>
<feature type="domain" description="RING-type" evidence="12">
    <location>
        <begin position="191"/>
        <end position="213"/>
    </location>
</feature>
<protein>
    <submittedName>
        <fullName evidence="13">Unspecified product</fullName>
    </submittedName>
</protein>
<feature type="region of interest" description="Disordered" evidence="11">
    <location>
        <begin position="129"/>
        <end position="172"/>
    </location>
</feature>
<feature type="compositionally biased region" description="Polar residues" evidence="11">
    <location>
        <begin position="155"/>
        <end position="172"/>
    </location>
</feature>
<dbReference type="SUPFAM" id="SSF57850">
    <property type="entry name" value="RING/U-box"/>
    <property type="match status" value="2"/>
</dbReference>
<keyword evidence="5" id="KW-0479">Metal-binding</keyword>
<evidence type="ECO:0000256" key="3">
    <source>
        <dbReference type="ARBA" id="ARBA00004906"/>
    </source>
</evidence>
<evidence type="ECO:0000256" key="7">
    <source>
        <dbReference type="ARBA" id="ARBA00022786"/>
    </source>
</evidence>
<feature type="region of interest" description="Disordered" evidence="11">
    <location>
        <begin position="1"/>
        <end position="45"/>
    </location>
</feature>
<dbReference type="OrthoDB" id="8962942at2759"/>
<evidence type="ECO:0000256" key="9">
    <source>
        <dbReference type="ARBA" id="ARBA00023242"/>
    </source>
</evidence>
<dbReference type="InterPro" id="IPR024766">
    <property type="entry name" value="Znf_RING_H2"/>
</dbReference>
<dbReference type="RefSeq" id="XP_015656301.1">
    <property type="nucleotide sequence ID" value="XM_015805008.1"/>
</dbReference>
<evidence type="ECO:0000259" key="12">
    <source>
        <dbReference type="PROSITE" id="PS50089"/>
    </source>
</evidence>
<dbReference type="EMBL" id="LGTL01000015">
    <property type="protein sequence ID" value="KPA77862.1"/>
    <property type="molecule type" value="Genomic_DNA"/>
</dbReference>
<feature type="compositionally biased region" description="Low complexity" evidence="11">
    <location>
        <begin position="35"/>
        <end position="45"/>
    </location>
</feature>
<dbReference type="InterPro" id="IPR051031">
    <property type="entry name" value="RING-box_E3_Ubiquitin_Ligase"/>
</dbReference>
<dbReference type="EMBL" id="LGTL01000015">
    <property type="protein sequence ID" value="KPA77863.1"/>
    <property type="molecule type" value="Genomic_DNA"/>
</dbReference>
<dbReference type="Proteomes" id="UP000037923">
    <property type="component" value="Unassembled WGS sequence"/>
</dbReference>
<name>A0A0N0DTS5_LEPPY</name>